<evidence type="ECO:0000313" key="7">
    <source>
        <dbReference type="Proteomes" id="UP000006069"/>
    </source>
</evidence>
<feature type="domain" description="HTH luxR-type" evidence="5">
    <location>
        <begin position="179"/>
        <end position="244"/>
    </location>
</feature>
<proteinExistence type="predicted"/>
<feature type="transmembrane region" description="Helical" evidence="4">
    <location>
        <begin position="38"/>
        <end position="55"/>
    </location>
</feature>
<keyword evidence="2" id="KW-0238">DNA-binding</keyword>
<evidence type="ECO:0000313" key="6">
    <source>
        <dbReference type="EMBL" id="EJZ83184.1"/>
    </source>
</evidence>
<feature type="transmembrane region" description="Helical" evidence="4">
    <location>
        <begin position="6"/>
        <end position="26"/>
    </location>
</feature>
<dbReference type="GO" id="GO:0006355">
    <property type="term" value="P:regulation of DNA-templated transcription"/>
    <property type="evidence" value="ECO:0007669"/>
    <property type="project" value="InterPro"/>
</dbReference>
<evidence type="ECO:0000256" key="3">
    <source>
        <dbReference type="ARBA" id="ARBA00023163"/>
    </source>
</evidence>
<feature type="transmembrane region" description="Helical" evidence="4">
    <location>
        <begin position="126"/>
        <end position="143"/>
    </location>
</feature>
<keyword evidence="4" id="KW-1133">Transmembrane helix</keyword>
<accession>K0YUP0</accession>
<dbReference type="SMART" id="SM00421">
    <property type="entry name" value="HTH_LUXR"/>
    <property type="match status" value="1"/>
</dbReference>
<dbReference type="Gene3D" id="1.10.10.10">
    <property type="entry name" value="Winged helix-like DNA-binding domain superfamily/Winged helix DNA-binding domain"/>
    <property type="match status" value="1"/>
</dbReference>
<feature type="transmembrane region" description="Helical" evidence="4">
    <location>
        <begin position="61"/>
        <end position="84"/>
    </location>
</feature>
<feature type="transmembrane region" description="Helical" evidence="4">
    <location>
        <begin position="96"/>
        <end position="114"/>
    </location>
</feature>
<dbReference type="PATRIC" id="fig|742818.3.peg.1789"/>
<dbReference type="GO" id="GO:0003677">
    <property type="term" value="F:DNA binding"/>
    <property type="evidence" value="ECO:0007669"/>
    <property type="project" value="UniProtKB-KW"/>
</dbReference>
<evidence type="ECO:0000256" key="1">
    <source>
        <dbReference type="ARBA" id="ARBA00023015"/>
    </source>
</evidence>
<dbReference type="PANTHER" id="PTHR44688">
    <property type="entry name" value="DNA-BINDING TRANSCRIPTIONAL ACTIVATOR DEVR_DOSR"/>
    <property type="match status" value="1"/>
</dbReference>
<keyword evidence="1" id="KW-0805">Transcription regulation</keyword>
<evidence type="ECO:0000259" key="5">
    <source>
        <dbReference type="PROSITE" id="PS50043"/>
    </source>
</evidence>
<protein>
    <recommendedName>
        <fullName evidence="5">HTH luxR-type domain-containing protein</fullName>
    </recommendedName>
</protein>
<reference evidence="6 7" key="1">
    <citation type="submission" date="2012-08" db="EMBL/GenBank/DDBJ databases">
        <title>The Genome Sequence of Slackia piriformis YIT 12062.</title>
        <authorList>
            <consortium name="The Broad Institute Genome Sequencing Platform"/>
            <person name="Earl A."/>
            <person name="Ward D."/>
            <person name="Feldgarden M."/>
            <person name="Gevers D."/>
            <person name="Morotomi M."/>
            <person name="Walker B."/>
            <person name="Young S.K."/>
            <person name="Zeng Q."/>
            <person name="Gargeya S."/>
            <person name="Fitzgerald M."/>
            <person name="Haas B."/>
            <person name="Abouelleil A."/>
            <person name="Alvarado L."/>
            <person name="Arachchi H.M."/>
            <person name="Berlin A.M."/>
            <person name="Chapman S.B."/>
            <person name="Goldberg J."/>
            <person name="Griggs A."/>
            <person name="Gujja S."/>
            <person name="Hansen M."/>
            <person name="Howarth C."/>
            <person name="Imamovic A."/>
            <person name="Larimer J."/>
            <person name="McCowen C."/>
            <person name="Montmayeur A."/>
            <person name="Murphy C."/>
            <person name="Neiman D."/>
            <person name="Pearson M."/>
            <person name="Priest M."/>
            <person name="Roberts A."/>
            <person name="Saif S."/>
            <person name="Shea T."/>
            <person name="Sisk P."/>
            <person name="Sykes S."/>
            <person name="Wortman J."/>
            <person name="Nusbaum C."/>
            <person name="Birren B."/>
        </authorList>
    </citation>
    <scope>NUCLEOTIDE SEQUENCE [LARGE SCALE GENOMIC DNA]</scope>
    <source>
        <strain evidence="6 7">YIT 12062</strain>
    </source>
</reference>
<dbReference type="PRINTS" id="PR00038">
    <property type="entry name" value="HTHLUXR"/>
</dbReference>
<keyword evidence="4" id="KW-0812">Transmembrane</keyword>
<dbReference type="InterPro" id="IPR000792">
    <property type="entry name" value="Tscrpt_reg_LuxR_C"/>
</dbReference>
<dbReference type="Proteomes" id="UP000006069">
    <property type="component" value="Unassembled WGS sequence"/>
</dbReference>
<dbReference type="EMBL" id="ADMD01000009">
    <property type="protein sequence ID" value="EJZ83184.1"/>
    <property type="molecule type" value="Genomic_DNA"/>
</dbReference>
<dbReference type="AlphaFoldDB" id="K0YUP0"/>
<dbReference type="PANTHER" id="PTHR44688:SF16">
    <property type="entry name" value="DNA-BINDING TRANSCRIPTIONAL ACTIVATOR DEVR_DOSR"/>
    <property type="match status" value="1"/>
</dbReference>
<evidence type="ECO:0000256" key="2">
    <source>
        <dbReference type="ARBA" id="ARBA00023125"/>
    </source>
</evidence>
<dbReference type="InterPro" id="IPR036388">
    <property type="entry name" value="WH-like_DNA-bd_sf"/>
</dbReference>
<dbReference type="InParanoid" id="K0YUP0"/>
<keyword evidence="3" id="KW-0804">Transcription</keyword>
<dbReference type="InterPro" id="IPR016032">
    <property type="entry name" value="Sig_transdc_resp-reg_C-effctor"/>
</dbReference>
<dbReference type="Pfam" id="PF00196">
    <property type="entry name" value="GerE"/>
    <property type="match status" value="1"/>
</dbReference>
<dbReference type="SUPFAM" id="SSF46894">
    <property type="entry name" value="C-terminal effector domain of the bipartite response regulators"/>
    <property type="match status" value="1"/>
</dbReference>
<keyword evidence="4" id="KW-0472">Membrane</keyword>
<evidence type="ECO:0000256" key="4">
    <source>
        <dbReference type="SAM" id="Phobius"/>
    </source>
</evidence>
<dbReference type="CDD" id="cd06170">
    <property type="entry name" value="LuxR_C_like"/>
    <property type="match status" value="1"/>
</dbReference>
<name>K0YUP0_9ACTN</name>
<gene>
    <name evidence="6" type="ORF">HMPREF9451_01702</name>
</gene>
<dbReference type="eggNOG" id="COG2197">
    <property type="taxonomic scope" value="Bacteria"/>
</dbReference>
<comment type="caution">
    <text evidence="6">The sequence shown here is derived from an EMBL/GenBank/DDBJ whole genome shotgun (WGS) entry which is preliminary data.</text>
</comment>
<sequence length="246" mass="27050">MTENVTGRACIGAFFVLEIALSVYLVKRARPESPALAHKPSVACMTLAFLFFPFATGKASILCLACAFTGFGCLMVFFAIVLGNMTQKLSTSPIETYARGFLVLTGGILFGEIVAQGTKLLYSQNVSYVGILSLIGMFVLLASEWRLIDAAKMANETSAMGGTDLHESQYQENAFNIRKFAKQYGLSPREQDVLNLLIKGRSVPFICDELFLAKSTVATHVKHIYKKIGITQGRQELLDIVEHFEQ</sequence>
<keyword evidence="7" id="KW-1185">Reference proteome</keyword>
<dbReference type="HOGENOM" id="CLU_1128463_0_0_11"/>
<organism evidence="6 7">
    <name type="scientific">Slackia piriformis YIT 12062</name>
    <dbReference type="NCBI Taxonomy" id="742818"/>
    <lineage>
        <taxon>Bacteria</taxon>
        <taxon>Bacillati</taxon>
        <taxon>Actinomycetota</taxon>
        <taxon>Coriobacteriia</taxon>
        <taxon>Eggerthellales</taxon>
        <taxon>Eggerthellaceae</taxon>
        <taxon>Slackia</taxon>
    </lineage>
</organism>
<dbReference type="PROSITE" id="PS50043">
    <property type="entry name" value="HTH_LUXR_2"/>
    <property type="match status" value="1"/>
</dbReference>